<feature type="domain" description="N-(5'phosphoribosyl) anthranilate isomerase (PRAI)" evidence="10">
    <location>
        <begin position="5"/>
        <end position="207"/>
    </location>
</feature>
<comment type="similarity">
    <text evidence="9">Belongs to the TrpF family.</text>
</comment>
<proteinExistence type="inferred from homology"/>
<organism evidence="11 12">
    <name type="scientific">Alkalicaulis satelles</name>
    <dbReference type="NCBI Taxonomy" id="2609175"/>
    <lineage>
        <taxon>Bacteria</taxon>
        <taxon>Pseudomonadati</taxon>
        <taxon>Pseudomonadota</taxon>
        <taxon>Alphaproteobacteria</taxon>
        <taxon>Maricaulales</taxon>
        <taxon>Maricaulaceae</taxon>
        <taxon>Alkalicaulis</taxon>
    </lineage>
</organism>
<keyword evidence="12" id="KW-1185">Reference proteome</keyword>
<evidence type="ECO:0000256" key="6">
    <source>
        <dbReference type="ARBA" id="ARBA00022822"/>
    </source>
</evidence>
<keyword evidence="6 9" id="KW-0822">Tryptophan biosynthesis</keyword>
<evidence type="ECO:0000256" key="3">
    <source>
        <dbReference type="ARBA" id="ARBA00012572"/>
    </source>
</evidence>
<keyword evidence="8 9" id="KW-0413">Isomerase</keyword>
<dbReference type="GO" id="GO:0004640">
    <property type="term" value="F:phosphoribosylanthranilate isomerase activity"/>
    <property type="evidence" value="ECO:0007669"/>
    <property type="project" value="UniProtKB-UniRule"/>
</dbReference>
<dbReference type="Pfam" id="PF00697">
    <property type="entry name" value="PRAI"/>
    <property type="match status" value="1"/>
</dbReference>
<comment type="catalytic activity">
    <reaction evidence="1 9">
        <text>N-(5-phospho-beta-D-ribosyl)anthranilate = 1-(2-carboxyphenylamino)-1-deoxy-D-ribulose 5-phosphate</text>
        <dbReference type="Rhea" id="RHEA:21540"/>
        <dbReference type="ChEBI" id="CHEBI:18277"/>
        <dbReference type="ChEBI" id="CHEBI:58613"/>
        <dbReference type="EC" id="5.3.1.24"/>
    </reaction>
</comment>
<evidence type="ECO:0000256" key="7">
    <source>
        <dbReference type="ARBA" id="ARBA00023141"/>
    </source>
</evidence>
<dbReference type="PANTHER" id="PTHR42894:SF1">
    <property type="entry name" value="N-(5'-PHOSPHORIBOSYL)ANTHRANILATE ISOMERASE"/>
    <property type="match status" value="1"/>
</dbReference>
<evidence type="ECO:0000313" key="12">
    <source>
        <dbReference type="Proteomes" id="UP000325122"/>
    </source>
</evidence>
<name>A0A5M6ZHX3_9PROT</name>
<keyword evidence="7 9" id="KW-0057">Aromatic amino acid biosynthesis</keyword>
<keyword evidence="5 9" id="KW-0028">Amino-acid biosynthesis</keyword>
<evidence type="ECO:0000313" key="11">
    <source>
        <dbReference type="EMBL" id="KAA5803404.1"/>
    </source>
</evidence>
<sequence>MSTIVKICGLNDRVSVETAVAAGADYLGFIIFPRSPRALSPTEAGALAAHKGAARSVAVLVDPDDALLGEVLARMAPDIIQLHGDESPARCLDARAYAGEGVWKALGVSAADDLERATRWRGCVDGFVFDAKPPADASRPGGLGVGWDYSLLSGFDPGAPWLLAGGLSVDNVADAIAQSGARGVDVVSGVEARPGVKDADKIRAFIAAARKPRPLAC</sequence>
<dbReference type="InterPro" id="IPR011060">
    <property type="entry name" value="RibuloseP-bd_barrel"/>
</dbReference>
<evidence type="ECO:0000256" key="8">
    <source>
        <dbReference type="ARBA" id="ARBA00023235"/>
    </source>
</evidence>
<comment type="caution">
    <text evidence="11">The sequence shown here is derived from an EMBL/GenBank/DDBJ whole genome shotgun (WGS) entry which is preliminary data.</text>
</comment>
<dbReference type="AlphaFoldDB" id="A0A5M6ZHX3"/>
<dbReference type="PANTHER" id="PTHR42894">
    <property type="entry name" value="N-(5'-PHOSPHORIBOSYL)ANTHRANILATE ISOMERASE"/>
    <property type="match status" value="1"/>
</dbReference>
<evidence type="ECO:0000256" key="4">
    <source>
        <dbReference type="ARBA" id="ARBA00022272"/>
    </source>
</evidence>
<dbReference type="Proteomes" id="UP000325122">
    <property type="component" value="Unassembled WGS sequence"/>
</dbReference>
<reference evidence="11 12" key="1">
    <citation type="submission" date="2019-09" db="EMBL/GenBank/DDBJ databases">
        <authorList>
            <person name="Kevbrin V."/>
            <person name="Grouzdev D.S."/>
        </authorList>
    </citation>
    <scope>NUCLEOTIDE SEQUENCE [LARGE SCALE GENOMIC DNA]</scope>
    <source>
        <strain evidence="11 12">G-192</strain>
    </source>
</reference>
<dbReference type="Gene3D" id="3.20.20.70">
    <property type="entry name" value="Aldolase class I"/>
    <property type="match status" value="1"/>
</dbReference>
<dbReference type="EMBL" id="VWOJ01000002">
    <property type="protein sequence ID" value="KAA5803404.1"/>
    <property type="molecule type" value="Genomic_DNA"/>
</dbReference>
<dbReference type="CDD" id="cd00405">
    <property type="entry name" value="PRAI"/>
    <property type="match status" value="1"/>
</dbReference>
<evidence type="ECO:0000259" key="10">
    <source>
        <dbReference type="Pfam" id="PF00697"/>
    </source>
</evidence>
<evidence type="ECO:0000256" key="2">
    <source>
        <dbReference type="ARBA" id="ARBA00004664"/>
    </source>
</evidence>
<accession>A0A5M6ZHX3</accession>
<dbReference type="InterPro" id="IPR044643">
    <property type="entry name" value="TrpF_fam"/>
</dbReference>
<gene>
    <name evidence="9" type="primary">trpF</name>
    <name evidence="11" type="ORF">F1654_06235</name>
</gene>
<dbReference type="RefSeq" id="WP_150022672.1">
    <property type="nucleotide sequence ID" value="NZ_VWOJ01000002.1"/>
</dbReference>
<dbReference type="HAMAP" id="MF_00135">
    <property type="entry name" value="PRAI"/>
    <property type="match status" value="1"/>
</dbReference>
<dbReference type="InterPro" id="IPR013785">
    <property type="entry name" value="Aldolase_TIM"/>
</dbReference>
<evidence type="ECO:0000256" key="9">
    <source>
        <dbReference type="HAMAP-Rule" id="MF_00135"/>
    </source>
</evidence>
<dbReference type="NCBIfam" id="NF002295">
    <property type="entry name" value="PRK01222.1-1"/>
    <property type="match status" value="1"/>
</dbReference>
<comment type="pathway">
    <text evidence="2 9">Amino-acid biosynthesis; L-tryptophan biosynthesis; L-tryptophan from chorismate: step 3/5.</text>
</comment>
<evidence type="ECO:0000256" key="5">
    <source>
        <dbReference type="ARBA" id="ARBA00022605"/>
    </source>
</evidence>
<dbReference type="InterPro" id="IPR001240">
    <property type="entry name" value="PRAI_dom"/>
</dbReference>
<dbReference type="UniPathway" id="UPA00035">
    <property type="reaction ID" value="UER00042"/>
</dbReference>
<evidence type="ECO:0000256" key="1">
    <source>
        <dbReference type="ARBA" id="ARBA00001164"/>
    </source>
</evidence>
<dbReference type="EC" id="5.3.1.24" evidence="3 9"/>
<protein>
    <recommendedName>
        <fullName evidence="4 9">N-(5'-phosphoribosyl)anthranilate isomerase</fullName>
        <shortName evidence="9">PRAI</shortName>
        <ecNumber evidence="3 9">5.3.1.24</ecNumber>
    </recommendedName>
</protein>
<dbReference type="SUPFAM" id="SSF51366">
    <property type="entry name" value="Ribulose-phoshate binding barrel"/>
    <property type="match status" value="1"/>
</dbReference>
<dbReference type="GO" id="GO:0000162">
    <property type="term" value="P:L-tryptophan biosynthetic process"/>
    <property type="evidence" value="ECO:0007669"/>
    <property type="project" value="UniProtKB-UniRule"/>
</dbReference>